<sequence>MIDFDAYGGQLAVNFAMTGIVVIGFYITFMSGQLSMAHQMFMGVGAYAAGYASTALGWGLWQTLPLSVVLAAAAGALTGVLTMRFSGMHLAVATLALAEAVVVVLNNTPILGGIEGMAGIPLNTTGELAILAFLVVVLLTALLERTSLNLWFRSTGDDELAARSVGVRVITTRIAAFTLGAAVAGLGGSLYAQYYGFVEPMTFGLTLGISLLLAMKLGGAGFVGGPILGTAVVVGLPELLRPLGIDQEVAFGLILILVVIVRPDGIVGKRGELANVWRRLRGTGRTGTREQPAPRVSGESLQEVDR</sequence>
<organism evidence="8 9">
    <name type="scientific">Sphaerisporangium rubeum</name>
    <dbReference type="NCBI Taxonomy" id="321317"/>
    <lineage>
        <taxon>Bacteria</taxon>
        <taxon>Bacillati</taxon>
        <taxon>Actinomycetota</taxon>
        <taxon>Actinomycetes</taxon>
        <taxon>Streptosporangiales</taxon>
        <taxon>Streptosporangiaceae</taxon>
        <taxon>Sphaerisporangium</taxon>
    </lineage>
</organism>
<dbReference type="GO" id="GO:0005886">
    <property type="term" value="C:plasma membrane"/>
    <property type="evidence" value="ECO:0007669"/>
    <property type="project" value="UniProtKB-SubCell"/>
</dbReference>
<dbReference type="PANTHER" id="PTHR30482:SF10">
    <property type="entry name" value="HIGH-AFFINITY BRANCHED-CHAIN AMINO ACID TRANSPORT PROTEIN BRAE"/>
    <property type="match status" value="1"/>
</dbReference>
<evidence type="ECO:0000256" key="3">
    <source>
        <dbReference type="ARBA" id="ARBA00022692"/>
    </source>
</evidence>
<feature type="transmembrane region" description="Helical" evidence="7">
    <location>
        <begin position="220"/>
        <end position="237"/>
    </location>
</feature>
<dbReference type="EMBL" id="JACHIU010000001">
    <property type="protein sequence ID" value="MBB6473290.1"/>
    <property type="molecule type" value="Genomic_DNA"/>
</dbReference>
<evidence type="ECO:0000313" key="8">
    <source>
        <dbReference type="EMBL" id="MBB6473290.1"/>
    </source>
</evidence>
<evidence type="ECO:0000256" key="5">
    <source>
        <dbReference type="ARBA" id="ARBA00023136"/>
    </source>
</evidence>
<dbReference type="Proteomes" id="UP000555564">
    <property type="component" value="Unassembled WGS sequence"/>
</dbReference>
<evidence type="ECO:0000256" key="4">
    <source>
        <dbReference type="ARBA" id="ARBA00022989"/>
    </source>
</evidence>
<gene>
    <name evidence="8" type="ORF">BJ992_002721</name>
</gene>
<feature type="transmembrane region" description="Helical" evidence="7">
    <location>
        <begin position="165"/>
        <end position="186"/>
    </location>
</feature>
<feature type="transmembrane region" description="Helical" evidence="7">
    <location>
        <begin position="41"/>
        <end position="60"/>
    </location>
</feature>
<feature type="transmembrane region" description="Helical" evidence="7">
    <location>
        <begin position="66"/>
        <end position="83"/>
    </location>
</feature>
<name>A0A7X0IE07_9ACTN</name>
<dbReference type="InterPro" id="IPR043428">
    <property type="entry name" value="LivM-like"/>
</dbReference>
<evidence type="ECO:0000313" key="9">
    <source>
        <dbReference type="Proteomes" id="UP000555564"/>
    </source>
</evidence>
<dbReference type="Pfam" id="PF02653">
    <property type="entry name" value="BPD_transp_2"/>
    <property type="match status" value="1"/>
</dbReference>
<comment type="caution">
    <text evidence="8">The sequence shown here is derived from an EMBL/GenBank/DDBJ whole genome shotgun (WGS) entry which is preliminary data.</text>
</comment>
<keyword evidence="3 7" id="KW-0812">Transmembrane</keyword>
<protein>
    <submittedName>
        <fullName evidence="8">Branched-chain amino acid transport system permease protein</fullName>
    </submittedName>
</protein>
<evidence type="ECO:0000256" key="6">
    <source>
        <dbReference type="SAM" id="MobiDB-lite"/>
    </source>
</evidence>
<evidence type="ECO:0000256" key="1">
    <source>
        <dbReference type="ARBA" id="ARBA00004651"/>
    </source>
</evidence>
<dbReference type="GO" id="GO:0015658">
    <property type="term" value="F:branched-chain amino acid transmembrane transporter activity"/>
    <property type="evidence" value="ECO:0007669"/>
    <property type="project" value="InterPro"/>
</dbReference>
<keyword evidence="5 7" id="KW-0472">Membrane</keyword>
<keyword evidence="2" id="KW-1003">Cell membrane</keyword>
<feature type="transmembrane region" description="Helical" evidence="7">
    <location>
        <begin position="6"/>
        <end position="29"/>
    </location>
</feature>
<dbReference type="RefSeq" id="WP_184980936.1">
    <property type="nucleotide sequence ID" value="NZ_BAAALO010000109.1"/>
</dbReference>
<proteinExistence type="predicted"/>
<dbReference type="InterPro" id="IPR001851">
    <property type="entry name" value="ABC_transp_permease"/>
</dbReference>
<feature type="transmembrane region" description="Helical" evidence="7">
    <location>
        <begin position="249"/>
        <end position="268"/>
    </location>
</feature>
<feature type="transmembrane region" description="Helical" evidence="7">
    <location>
        <begin position="90"/>
        <end position="108"/>
    </location>
</feature>
<evidence type="ECO:0000256" key="2">
    <source>
        <dbReference type="ARBA" id="ARBA00022475"/>
    </source>
</evidence>
<feature type="transmembrane region" description="Helical" evidence="7">
    <location>
        <begin position="128"/>
        <end position="144"/>
    </location>
</feature>
<accession>A0A7X0IE07</accession>
<keyword evidence="4 7" id="KW-1133">Transmembrane helix</keyword>
<dbReference type="AlphaFoldDB" id="A0A7X0IE07"/>
<dbReference type="PANTHER" id="PTHR30482">
    <property type="entry name" value="HIGH-AFFINITY BRANCHED-CHAIN AMINO ACID TRANSPORT SYSTEM PERMEASE"/>
    <property type="match status" value="1"/>
</dbReference>
<keyword evidence="9" id="KW-1185">Reference proteome</keyword>
<reference evidence="8 9" key="1">
    <citation type="submission" date="2020-08" db="EMBL/GenBank/DDBJ databases">
        <title>Sequencing the genomes of 1000 actinobacteria strains.</title>
        <authorList>
            <person name="Klenk H.-P."/>
        </authorList>
    </citation>
    <scope>NUCLEOTIDE SEQUENCE [LARGE SCALE GENOMIC DNA]</scope>
    <source>
        <strain evidence="8 9">DSM 44936</strain>
    </source>
</reference>
<comment type="subcellular location">
    <subcellularLocation>
        <location evidence="1">Cell membrane</location>
        <topology evidence="1">Multi-pass membrane protein</topology>
    </subcellularLocation>
</comment>
<evidence type="ECO:0000256" key="7">
    <source>
        <dbReference type="SAM" id="Phobius"/>
    </source>
</evidence>
<feature type="region of interest" description="Disordered" evidence="6">
    <location>
        <begin position="284"/>
        <end position="306"/>
    </location>
</feature>
<dbReference type="CDD" id="cd06581">
    <property type="entry name" value="TM_PBP1_LivM_like"/>
    <property type="match status" value="1"/>
</dbReference>